<keyword evidence="3" id="KW-1185">Reference proteome</keyword>
<evidence type="ECO:0000256" key="1">
    <source>
        <dbReference type="SAM" id="MobiDB-lite"/>
    </source>
</evidence>
<feature type="domain" description="Death" evidence="2">
    <location>
        <begin position="571"/>
        <end position="643"/>
    </location>
</feature>
<dbReference type="CDD" id="cd01670">
    <property type="entry name" value="Death"/>
    <property type="match status" value="1"/>
</dbReference>
<dbReference type="SMART" id="SM00005">
    <property type="entry name" value="DEATH"/>
    <property type="match status" value="1"/>
</dbReference>
<gene>
    <name evidence="4" type="primary">LOC110985710</name>
</gene>
<evidence type="ECO:0000259" key="2">
    <source>
        <dbReference type="PROSITE" id="PS50017"/>
    </source>
</evidence>
<dbReference type="GeneID" id="110985710"/>
<dbReference type="CTD" id="9984"/>
<dbReference type="RefSeq" id="XP_022102619.1">
    <property type="nucleotide sequence ID" value="XM_022246927.1"/>
</dbReference>
<dbReference type="PANTHER" id="PTHR13265">
    <property type="entry name" value="THO COMPLEX SUBUNIT 1"/>
    <property type="match status" value="1"/>
</dbReference>
<dbReference type="AlphaFoldDB" id="A0A8B7ZAB9"/>
<dbReference type="GO" id="GO:0007165">
    <property type="term" value="P:signal transduction"/>
    <property type="evidence" value="ECO:0007669"/>
    <property type="project" value="InterPro"/>
</dbReference>
<dbReference type="Gene3D" id="1.10.533.10">
    <property type="entry name" value="Death Domain, Fas"/>
    <property type="match status" value="1"/>
</dbReference>
<accession>A0A8B7ZAB9</accession>
<protein>
    <submittedName>
        <fullName evidence="4">THO complex subunit 1-like isoform X1</fullName>
    </submittedName>
</protein>
<dbReference type="InterPro" id="IPR000488">
    <property type="entry name" value="Death_dom"/>
</dbReference>
<dbReference type="OrthoDB" id="10257415at2759"/>
<dbReference type="GO" id="GO:0006406">
    <property type="term" value="P:mRNA export from nucleus"/>
    <property type="evidence" value="ECO:0007669"/>
    <property type="project" value="TreeGrafter"/>
</dbReference>
<dbReference type="OMA" id="LQREEMW"/>
<dbReference type="SUPFAM" id="SSF47986">
    <property type="entry name" value="DEATH domain"/>
    <property type="match status" value="1"/>
</dbReference>
<feature type="region of interest" description="Disordered" evidence="1">
    <location>
        <begin position="386"/>
        <end position="410"/>
    </location>
</feature>
<dbReference type="InterPro" id="IPR011029">
    <property type="entry name" value="DEATH-like_dom_sf"/>
</dbReference>
<evidence type="ECO:0000313" key="4">
    <source>
        <dbReference type="RefSeq" id="XP_022102619.1"/>
    </source>
</evidence>
<dbReference type="InterPro" id="IPR021861">
    <property type="entry name" value="THO_THOC1"/>
</dbReference>
<dbReference type="GO" id="GO:0000445">
    <property type="term" value="C:THO complex part of transcription export complex"/>
    <property type="evidence" value="ECO:0007669"/>
    <property type="project" value="TreeGrafter"/>
</dbReference>
<dbReference type="Pfam" id="PF11957">
    <property type="entry name" value="efThoc1"/>
    <property type="match status" value="1"/>
</dbReference>
<dbReference type="Pfam" id="PF00531">
    <property type="entry name" value="Death"/>
    <property type="match status" value="1"/>
</dbReference>
<sequence>MAAPSFDFVSARQTFCEGIEQAFLSPGTEKLKQQSSTVDGSEAEKKVALDQAFRDVMVNLVVKDSDCQHFTSLINLSIEAVHLGICSPATPFLLLTDVFESVPISVCDTVFRFVEERVDTWKSNVLYTSGKNFLLRMCNDLLRRLSKSQNTVFCGRIQLFLARFFPLDEKSGLNLMSQFHLENITSFNTEPLDGPLRSEDKDDTMEVEEGEMASSSSPIDYLLYRKFWALQDYFRNPTQCYIKDKWRLFQRNARAVLGAFSSLKLDDITASKTQDETPTGKQVFFAKYLTSEKLYDLQLNDVSFRRYVLLQFLILFQYLNQHVKFKGAQQVLTDDMSQFIKTTTETVYDLLKETSPGGEEFAKTIQHILSREEHWNTWKNEGCPSYIREKPDSAQAQPKPRARKRSLGEELRINAPNKKIDMGSPELTRLWNICPDNLEACRAENRIFIPSLEEYFEEAIEQADPGAMIEPEYKVVNNSNFAWCALRLLARRSPYFFQTITSSQPPVKSVPAYLELMVTKLAKDMPQPTVEELKTEAVVEENDDLLKGGEEGLEKSNILLVEEVEAVSARLGENWKTLASELNFTDEEIGSIQTENLEIREQANAMMGAWLGREGEQATRDELIGALLESGLNDIVESVLTDNGKKDD</sequence>
<dbReference type="PROSITE" id="PS50017">
    <property type="entry name" value="DEATH_DOMAIN"/>
    <property type="match status" value="1"/>
</dbReference>
<proteinExistence type="predicted"/>
<dbReference type="KEGG" id="aplc:110985710"/>
<reference evidence="4" key="1">
    <citation type="submission" date="2025-08" db="UniProtKB">
        <authorList>
            <consortium name="RefSeq"/>
        </authorList>
    </citation>
    <scope>IDENTIFICATION</scope>
</reference>
<evidence type="ECO:0000313" key="3">
    <source>
        <dbReference type="Proteomes" id="UP000694845"/>
    </source>
</evidence>
<name>A0A8B7ZAB9_ACAPL</name>
<dbReference type="PANTHER" id="PTHR13265:SF0">
    <property type="entry name" value="HPR1"/>
    <property type="match status" value="1"/>
</dbReference>
<organism evidence="3 4">
    <name type="scientific">Acanthaster planci</name>
    <name type="common">Crown-of-thorns starfish</name>
    <dbReference type="NCBI Taxonomy" id="133434"/>
    <lineage>
        <taxon>Eukaryota</taxon>
        <taxon>Metazoa</taxon>
        <taxon>Echinodermata</taxon>
        <taxon>Eleutherozoa</taxon>
        <taxon>Asterozoa</taxon>
        <taxon>Asteroidea</taxon>
        <taxon>Valvatacea</taxon>
        <taxon>Valvatida</taxon>
        <taxon>Acanthasteridae</taxon>
        <taxon>Acanthaster</taxon>
    </lineage>
</organism>
<dbReference type="Proteomes" id="UP000694845">
    <property type="component" value="Unplaced"/>
</dbReference>